<accession>A0A9P6QZN3</accession>
<dbReference type="AlphaFoldDB" id="A0A9P6QZN3"/>
<sequence length="137" mass="14683">QKALSSVAGSDAARTAARVVTSTIEVPAGRGKKEQGSDKDEGHSEGGGKRDDDSYHDGKSDDSDDEGVKADSEEDKAKGEGSSGRRGNDEEGKKNCVTKNSAKRVLRSARIQKTNQDKLKMSLNSIKLDYTSTHEIK</sequence>
<dbReference type="EMBL" id="JAAAIP010001995">
    <property type="protein sequence ID" value="KAG0302384.1"/>
    <property type="molecule type" value="Genomic_DNA"/>
</dbReference>
<keyword evidence="3" id="KW-1185">Reference proteome</keyword>
<protein>
    <submittedName>
        <fullName evidence="2">Uncharacterized protein</fullName>
    </submittedName>
</protein>
<organism evidence="2 3">
    <name type="scientific">Dissophora globulifera</name>
    <dbReference type="NCBI Taxonomy" id="979702"/>
    <lineage>
        <taxon>Eukaryota</taxon>
        <taxon>Fungi</taxon>
        <taxon>Fungi incertae sedis</taxon>
        <taxon>Mucoromycota</taxon>
        <taxon>Mortierellomycotina</taxon>
        <taxon>Mortierellomycetes</taxon>
        <taxon>Mortierellales</taxon>
        <taxon>Mortierellaceae</taxon>
        <taxon>Dissophora</taxon>
    </lineage>
</organism>
<feature type="region of interest" description="Disordered" evidence="1">
    <location>
        <begin position="1"/>
        <end position="113"/>
    </location>
</feature>
<feature type="non-terminal residue" evidence="2">
    <location>
        <position position="1"/>
    </location>
</feature>
<gene>
    <name evidence="2" type="ORF">BGZ99_003011</name>
</gene>
<name>A0A9P6QZN3_9FUNG</name>
<comment type="caution">
    <text evidence="2">The sequence shown here is derived from an EMBL/GenBank/DDBJ whole genome shotgun (WGS) entry which is preliminary data.</text>
</comment>
<dbReference type="Proteomes" id="UP000738325">
    <property type="component" value="Unassembled WGS sequence"/>
</dbReference>
<evidence type="ECO:0000313" key="2">
    <source>
        <dbReference type="EMBL" id="KAG0302384.1"/>
    </source>
</evidence>
<evidence type="ECO:0000256" key="1">
    <source>
        <dbReference type="SAM" id="MobiDB-lite"/>
    </source>
</evidence>
<feature type="compositionally biased region" description="Basic and acidic residues" evidence="1">
    <location>
        <begin position="31"/>
        <end position="79"/>
    </location>
</feature>
<reference evidence="2" key="1">
    <citation type="journal article" date="2020" name="Fungal Divers.">
        <title>Resolving the Mortierellaceae phylogeny through synthesis of multi-gene phylogenetics and phylogenomics.</title>
        <authorList>
            <person name="Vandepol N."/>
            <person name="Liber J."/>
            <person name="Desiro A."/>
            <person name="Na H."/>
            <person name="Kennedy M."/>
            <person name="Barry K."/>
            <person name="Grigoriev I.V."/>
            <person name="Miller A.N."/>
            <person name="O'Donnell K."/>
            <person name="Stajich J.E."/>
            <person name="Bonito G."/>
        </authorList>
    </citation>
    <scope>NUCLEOTIDE SEQUENCE</scope>
    <source>
        <strain evidence="2">REB-010B</strain>
    </source>
</reference>
<feature type="compositionally biased region" description="Low complexity" evidence="1">
    <location>
        <begin position="12"/>
        <end position="21"/>
    </location>
</feature>
<feature type="non-terminal residue" evidence="2">
    <location>
        <position position="137"/>
    </location>
</feature>
<evidence type="ECO:0000313" key="3">
    <source>
        <dbReference type="Proteomes" id="UP000738325"/>
    </source>
</evidence>
<proteinExistence type="predicted"/>